<feature type="transmembrane region" description="Helical" evidence="2">
    <location>
        <begin position="86"/>
        <end position="106"/>
    </location>
</feature>
<dbReference type="AlphaFoldDB" id="A0A8C6M6W4"/>
<evidence type="ECO:0000256" key="2">
    <source>
        <dbReference type="SAM" id="Phobius"/>
    </source>
</evidence>
<dbReference type="Pfam" id="PF11669">
    <property type="entry name" value="WBP-1"/>
    <property type="match status" value="1"/>
</dbReference>
<keyword evidence="2" id="KW-1133">Transmembrane helix</keyword>
<dbReference type="InterPro" id="IPR051994">
    <property type="entry name" value="WW_domain-binding"/>
</dbReference>
<reference evidence="3" key="2">
    <citation type="submission" date="2025-09" db="UniProtKB">
        <authorList>
            <consortium name="Ensembl"/>
        </authorList>
    </citation>
    <scope>IDENTIFICATION</scope>
</reference>
<feature type="transmembrane region" description="Helical" evidence="2">
    <location>
        <begin position="48"/>
        <end position="66"/>
    </location>
</feature>
<feature type="compositionally biased region" description="Polar residues" evidence="1">
    <location>
        <begin position="425"/>
        <end position="434"/>
    </location>
</feature>
<keyword evidence="2" id="KW-0812">Transmembrane</keyword>
<dbReference type="Ensembl" id="ENSNFUT00015030970.1">
    <property type="protein sequence ID" value="ENSNFUP00015029645.1"/>
    <property type="gene ID" value="ENSNFUG00015014434.1"/>
</dbReference>
<keyword evidence="4" id="KW-1185">Reference proteome</keyword>
<feature type="compositionally biased region" description="Polar residues" evidence="1">
    <location>
        <begin position="266"/>
        <end position="277"/>
    </location>
</feature>
<protein>
    <submittedName>
        <fullName evidence="3">Si:ch73-290k24.6</fullName>
    </submittedName>
</protein>
<dbReference type="PANTHER" id="PTHR16209">
    <property type="entry name" value="VESICULAR, OVEREXPRESSED IN CANCER, PROSURVIVAL PROTEIN 1"/>
    <property type="match status" value="1"/>
</dbReference>
<feature type="region of interest" description="Disordered" evidence="1">
    <location>
        <begin position="261"/>
        <end position="330"/>
    </location>
</feature>
<dbReference type="InterPro" id="IPR021684">
    <property type="entry name" value="WBP1-like"/>
</dbReference>
<accession>A0A8C6M6W4</accession>
<name>A0A8C6M6W4_NOTFU</name>
<dbReference type="GeneTree" id="ENSGT00950000183109"/>
<sequence>MEYHSGGSLPLLGRPRYCPGASANGGYLCETGHCCGETGCCTYYYELWWFWLLWTVLILFSCCCAYRHRRAKLRVQQQQRQREISLLAYHGASSFPSSMLDLSFLASLKLPSYEEVAAQPTTPPPPYSSVFTSPRYPQPPRAADPHLLTQHDPLLHRPLSDGPSSLSSDNSSSCSCDSCCPSSPCSSSLSAPITYETDTSHASTPSEATPLTLDVTIETIAAAACCLEANKACSAPEGPSTAVAIHVEDAEAARPQELNTKDLLPPSQTVTTATATRAPSPLHLPSPGSELTLPVAATSPVNPHLDSAPRSPIISTASSSTLPSPSVDATQVQSIRTMTSESVSRPADKTLETLCVTRTLDLVSVSCSPAPAPPPDVHRALVFQASTLQNHSFMPITPTQTPDQKPNPTEATDPVTPPPDPQFTKFPNSVTASLPSLKPLHLNLNQGDNVLVSSSQRQTTPSPGSGPIQSTPSPGSGPIQSTPS</sequence>
<feature type="compositionally biased region" description="Polar residues" evidence="1">
    <location>
        <begin position="443"/>
        <end position="484"/>
    </location>
</feature>
<feature type="compositionally biased region" description="Polar residues" evidence="1">
    <location>
        <begin position="393"/>
        <end position="410"/>
    </location>
</feature>
<evidence type="ECO:0000256" key="1">
    <source>
        <dbReference type="SAM" id="MobiDB-lite"/>
    </source>
</evidence>
<evidence type="ECO:0000313" key="4">
    <source>
        <dbReference type="Proteomes" id="UP000694548"/>
    </source>
</evidence>
<evidence type="ECO:0000313" key="3">
    <source>
        <dbReference type="Ensembl" id="ENSNFUP00015029645.1"/>
    </source>
</evidence>
<proteinExistence type="predicted"/>
<dbReference type="Proteomes" id="UP000694548">
    <property type="component" value="Unassembled WGS sequence"/>
</dbReference>
<dbReference type="PANTHER" id="PTHR16209:SF5">
    <property type="entry name" value="WW DOMAIN-BINDING PROTEIN 1"/>
    <property type="match status" value="1"/>
</dbReference>
<feature type="compositionally biased region" description="Low complexity" evidence="1">
    <location>
        <begin position="308"/>
        <end position="326"/>
    </location>
</feature>
<feature type="region of interest" description="Disordered" evidence="1">
    <location>
        <begin position="393"/>
        <end position="484"/>
    </location>
</feature>
<keyword evidence="2" id="KW-0472">Membrane</keyword>
<reference evidence="3" key="1">
    <citation type="submission" date="2025-08" db="UniProtKB">
        <authorList>
            <consortium name="Ensembl"/>
        </authorList>
    </citation>
    <scope>IDENTIFICATION</scope>
</reference>
<organism evidence="3 4">
    <name type="scientific">Nothobranchius furzeri</name>
    <name type="common">Turquoise killifish</name>
    <dbReference type="NCBI Taxonomy" id="105023"/>
    <lineage>
        <taxon>Eukaryota</taxon>
        <taxon>Metazoa</taxon>
        <taxon>Chordata</taxon>
        <taxon>Craniata</taxon>
        <taxon>Vertebrata</taxon>
        <taxon>Euteleostomi</taxon>
        <taxon>Actinopterygii</taxon>
        <taxon>Neopterygii</taxon>
        <taxon>Teleostei</taxon>
        <taxon>Neoteleostei</taxon>
        <taxon>Acanthomorphata</taxon>
        <taxon>Ovalentaria</taxon>
        <taxon>Atherinomorphae</taxon>
        <taxon>Cyprinodontiformes</taxon>
        <taxon>Nothobranchiidae</taxon>
        <taxon>Nothobranchius</taxon>
    </lineage>
</organism>